<keyword evidence="3" id="KW-1185">Reference proteome</keyword>
<protein>
    <submittedName>
        <fullName evidence="2">Uncharacterized protein</fullName>
    </submittedName>
</protein>
<comment type="caution">
    <text evidence="2">The sequence shown here is derived from an EMBL/GenBank/DDBJ whole genome shotgun (WGS) entry which is preliminary data.</text>
</comment>
<evidence type="ECO:0000313" key="3">
    <source>
        <dbReference type="Proteomes" id="UP000238261"/>
    </source>
</evidence>
<accession>A0A2S7EWZ4</accession>
<gene>
    <name evidence="2" type="ORF">XhyaCFBP1156_09650</name>
</gene>
<dbReference type="OrthoDB" id="1491023at2"/>
<proteinExistence type="predicted"/>
<name>A0A2S7EWZ4_9XANT</name>
<feature type="compositionally biased region" description="Polar residues" evidence="1">
    <location>
        <begin position="68"/>
        <end position="79"/>
    </location>
</feature>
<dbReference type="Proteomes" id="UP000238261">
    <property type="component" value="Unassembled WGS sequence"/>
</dbReference>
<reference evidence="3" key="1">
    <citation type="submission" date="2016-08" db="EMBL/GenBank/DDBJ databases">
        <authorList>
            <person name="Merda D."/>
            <person name="Briand M."/>
            <person name="Taghouti G."/>
            <person name="Carrere S."/>
            <person name="Gouzy J."/>
            <person name="Portier P."/>
            <person name="Jacques M.-A."/>
            <person name="Fischer-Le Saux M."/>
        </authorList>
    </citation>
    <scope>NUCLEOTIDE SEQUENCE [LARGE SCALE GENOMIC DNA]</scope>
    <source>
        <strain evidence="3">CFBP1156</strain>
    </source>
</reference>
<dbReference type="RefSeq" id="WP_046977579.1">
    <property type="nucleotide sequence ID" value="NZ_CP043476.1"/>
</dbReference>
<organism evidence="2 3">
    <name type="scientific">Xanthomonas hyacinthi</name>
    <dbReference type="NCBI Taxonomy" id="56455"/>
    <lineage>
        <taxon>Bacteria</taxon>
        <taxon>Pseudomonadati</taxon>
        <taxon>Pseudomonadota</taxon>
        <taxon>Gammaproteobacteria</taxon>
        <taxon>Lysobacterales</taxon>
        <taxon>Lysobacteraceae</taxon>
        <taxon>Xanthomonas</taxon>
    </lineage>
</organism>
<dbReference type="AlphaFoldDB" id="A0A2S7EWZ4"/>
<evidence type="ECO:0000313" key="2">
    <source>
        <dbReference type="EMBL" id="PPU97617.1"/>
    </source>
</evidence>
<dbReference type="EMBL" id="MDEG01000007">
    <property type="protein sequence ID" value="PPU97617.1"/>
    <property type="molecule type" value="Genomic_DNA"/>
</dbReference>
<evidence type="ECO:0000256" key="1">
    <source>
        <dbReference type="SAM" id="MobiDB-lite"/>
    </source>
</evidence>
<feature type="region of interest" description="Disordered" evidence="1">
    <location>
        <begin position="58"/>
        <end position="79"/>
    </location>
</feature>
<sequence>MPRFNESSALLLKTAVDSGITSPTELANLMGTAAVETGHFRRMRENMGYTSTDSLIGAVSSADDRLTRQQPTIVSPASK</sequence>